<name>A0A1I2J9I6_9BACL</name>
<gene>
    <name evidence="3" type="ORF">SAMN04487969_1566</name>
</gene>
<dbReference type="InterPro" id="IPR056823">
    <property type="entry name" value="TEN-like_YD-shell"/>
</dbReference>
<feature type="domain" description="Teneurin-like YD-shell" evidence="2">
    <location>
        <begin position="959"/>
        <end position="1054"/>
    </location>
</feature>
<dbReference type="Proteomes" id="UP000183410">
    <property type="component" value="Unassembled WGS sequence"/>
</dbReference>
<keyword evidence="4" id="KW-1185">Reference proteome</keyword>
<dbReference type="Gene3D" id="2.180.10.10">
    <property type="entry name" value="RHS repeat-associated core"/>
    <property type="match status" value="4"/>
</dbReference>
<keyword evidence="1" id="KW-0677">Repeat</keyword>
<dbReference type="InterPro" id="IPR006530">
    <property type="entry name" value="YD"/>
</dbReference>
<dbReference type="Gene3D" id="3.90.930.1">
    <property type="match status" value="1"/>
</dbReference>
<evidence type="ECO:0000313" key="4">
    <source>
        <dbReference type="Proteomes" id="UP000183410"/>
    </source>
</evidence>
<evidence type="ECO:0000259" key="2">
    <source>
        <dbReference type="Pfam" id="PF25023"/>
    </source>
</evidence>
<dbReference type="Pfam" id="PF25023">
    <property type="entry name" value="TEN_YD-shell"/>
    <property type="match status" value="1"/>
</dbReference>
<protein>
    <submittedName>
        <fullName evidence="3">YD repeat-containing protein</fullName>
    </submittedName>
</protein>
<proteinExistence type="predicted"/>
<dbReference type="PANTHER" id="PTHR32305:SF15">
    <property type="entry name" value="PROTEIN RHSA-RELATED"/>
    <property type="match status" value="1"/>
</dbReference>
<feature type="non-terminal residue" evidence="3">
    <location>
        <position position="1279"/>
    </location>
</feature>
<sequence>MKEKVYPDGSKESYNYDLTGKTLVSKKDQNGNVTTVKNNVFEKPYRIEHPDGTVESMSYSAKGELIEKVDQAGQASYYRYDSSSNLIAEQAYISSNSTSSQYKLTEHQYDEANRLLSSETFSYKQPKSGAEGTKASAGDKITNSYDKAGRVLSVSGPNGRETLQQYDEVGNITLKRTKVASGEYDITRYAYDVQSRKLSESLLVKMDELVQAELADAGVDDTYYDRVLATTVYHYDKSGNVVSQTDPKGYVTKLAYDLDNRVVKQIDPLGAATTYTYDEKGNLVEEKNPLGLLTRYDYDELDRVIRKKQPAADGTEAVTRYLYDANGNIIKEILPNQYTASLDSAGTVKSMKGLSYTYDAMNRLTSTTSPEGKGMEYIAYDTNGRVSKTVDGLQYTGDMSASLGMSYVYDGLGQLIKQTDALQHATTFVYDVLGNVTKSTDARGMVTEYAYYPDRLVRSITYADGGVTSYEYDKLGRVTAETNQLGNKTTTAYNAFGQVKLVTDALLQRTESKYDLAGNLVSLKDKRGSVSLYAYDANKKLIETKSPLEQDSSGNVVYAVESYAYDAAGNLIKESLSSSKDEAFLRERTYAYYLNNLLKSESDNSGALTVHEYDKNGNVTETATLRDTSVYDVERFVYDSQDRVTQSVKLVDAQHMYLDSSAHTELLQDKENPGKLQIITGYVYDVLGNVVKEIDPRAFMYAATDTAGRSQYTTTHSYDAMNRLVQTSRKVNGQDAVKRFAYDENGNVAEETNERGYVTKYAYDELNRVAAVTDGEGHKAIFSYDLAGNKIAEANANGNRMTYAYDKLNRLVTVKDPYNIIVTRNVYDAADNLIKVMDAKGYASAATDAQRYGTVYSYDLANRLIAQAEPEAALQNKMNKYQYNAAGERISETNALGVTHTYAYDQAGRLLSVTDPLGVSVTYGYDLLGNQLDMTDGRGKVTRYRYGAFGLVTQVINPNNQAMSYRYDLALQTAELTDRNGNHTRYSYDNRGLLVEKAVAETEDRIQYTYDEIGNRASMNDGSGQSSYAYDGNNRLLEVAKDGKTQLTYTYDAVGNVKSLKDKTGFTTSYTYDKSSRMSTVTAQGKTTSYSYDENGNRTSIAYAGGVKESYTFDRNSQLLKLVNTKADGAVLSEYSYTYDLSGNQLTKTDSYGATNYGYDEVGRIVTAEAPGKTTVFTYDRSGNRQSMLETYTSEQPTGYTDPISKTELTYIVKRSEYLYSNANELLQLTEQMKDAVGEEVLEKKVISLFDNNGNEVRQQTSYLRPHSRGMNQVTGANP</sequence>
<accession>A0A1I2J9I6</accession>
<organism evidence="3 4">
    <name type="scientific">Paenibacillus algorifonticola</name>
    <dbReference type="NCBI Taxonomy" id="684063"/>
    <lineage>
        <taxon>Bacteria</taxon>
        <taxon>Bacillati</taxon>
        <taxon>Bacillota</taxon>
        <taxon>Bacilli</taxon>
        <taxon>Bacillales</taxon>
        <taxon>Paenibacillaceae</taxon>
        <taxon>Paenibacillus</taxon>
    </lineage>
</organism>
<dbReference type="InterPro" id="IPR031325">
    <property type="entry name" value="RHS_repeat"/>
</dbReference>
<dbReference type="InterPro" id="IPR050708">
    <property type="entry name" value="T6SS_VgrG/RHS"/>
</dbReference>
<evidence type="ECO:0000256" key="1">
    <source>
        <dbReference type="ARBA" id="ARBA00022737"/>
    </source>
</evidence>
<dbReference type="AlphaFoldDB" id="A0A1I2J9I6"/>
<reference evidence="4" key="1">
    <citation type="submission" date="2016-10" db="EMBL/GenBank/DDBJ databases">
        <authorList>
            <person name="Varghese N."/>
            <person name="Submissions S."/>
        </authorList>
    </citation>
    <scope>NUCLEOTIDE SEQUENCE [LARGE SCALE GENOMIC DNA]</scope>
    <source>
        <strain evidence="4">CGMCC 1.10223</strain>
    </source>
</reference>
<evidence type="ECO:0000313" key="3">
    <source>
        <dbReference type="EMBL" id="SFF49576.1"/>
    </source>
</evidence>
<dbReference type="EMBL" id="FONN01000056">
    <property type="protein sequence ID" value="SFF49576.1"/>
    <property type="molecule type" value="Genomic_DNA"/>
</dbReference>
<dbReference type="PANTHER" id="PTHR32305">
    <property type="match status" value="1"/>
</dbReference>
<dbReference type="Pfam" id="PF05593">
    <property type="entry name" value="RHS_repeat"/>
    <property type="match status" value="7"/>
</dbReference>
<dbReference type="RefSeq" id="WP_143088760.1">
    <property type="nucleotide sequence ID" value="NZ_FONN01000056.1"/>
</dbReference>
<dbReference type="NCBIfam" id="TIGR01643">
    <property type="entry name" value="YD_repeat_2x"/>
    <property type="match status" value="12"/>
</dbReference>